<name>A0A644W3S0_9ZZZZ</name>
<dbReference type="Pfam" id="PF14385">
    <property type="entry name" value="DUF4416"/>
    <property type="match status" value="1"/>
</dbReference>
<dbReference type="InterPro" id="IPR025529">
    <property type="entry name" value="DUF4416"/>
</dbReference>
<comment type="caution">
    <text evidence="1">The sequence shown here is derived from an EMBL/GenBank/DDBJ whole genome shotgun (WGS) entry which is preliminary data.</text>
</comment>
<accession>A0A644W3S0</accession>
<proteinExistence type="predicted"/>
<gene>
    <name evidence="1" type="ORF">SDC9_43542</name>
</gene>
<dbReference type="AlphaFoldDB" id="A0A644W3S0"/>
<organism evidence="1">
    <name type="scientific">bioreactor metagenome</name>
    <dbReference type="NCBI Taxonomy" id="1076179"/>
    <lineage>
        <taxon>unclassified sequences</taxon>
        <taxon>metagenomes</taxon>
        <taxon>ecological metagenomes</taxon>
    </lineage>
</organism>
<sequence length="180" mass="20961">MGRVASFTPRSLVMGVLLENEGLLETVVTRLETQYGPVLNQSPLTLFTYTDYYDREMGTKPHRCYLQFRTLVDPARLSTIKIETNALEDLFRNDIGRRVNLDPGLLSLENLILATTKNRSHRIPLCDGIYAEVTLQYENHAFQAFRWTYADYNSEEVKKLFFRWRSVYHEQLKQEGCLAT</sequence>
<protein>
    <recommendedName>
        <fullName evidence="2">DUF4416 domain-containing protein</fullName>
    </recommendedName>
</protein>
<evidence type="ECO:0000313" key="1">
    <source>
        <dbReference type="EMBL" id="MPL97352.1"/>
    </source>
</evidence>
<reference evidence="1" key="1">
    <citation type="submission" date="2019-08" db="EMBL/GenBank/DDBJ databases">
        <authorList>
            <person name="Kucharzyk K."/>
            <person name="Murdoch R.W."/>
            <person name="Higgins S."/>
            <person name="Loffler F."/>
        </authorList>
    </citation>
    <scope>NUCLEOTIDE SEQUENCE</scope>
</reference>
<evidence type="ECO:0008006" key="2">
    <source>
        <dbReference type="Google" id="ProtNLM"/>
    </source>
</evidence>
<dbReference type="EMBL" id="VSSQ01000551">
    <property type="protein sequence ID" value="MPL97352.1"/>
    <property type="molecule type" value="Genomic_DNA"/>
</dbReference>